<dbReference type="OrthoDB" id="9807974at2"/>
<dbReference type="GO" id="GO:0003735">
    <property type="term" value="F:structural constituent of ribosome"/>
    <property type="evidence" value="ECO:0007669"/>
    <property type="project" value="InterPro"/>
</dbReference>
<dbReference type="PANTHER" id="PTHR33398:SF1">
    <property type="entry name" value="SMALL RIBOSOMAL SUBUNIT PROTEIN BS20C"/>
    <property type="match status" value="1"/>
</dbReference>
<accession>A0A1G9I5I0</accession>
<evidence type="ECO:0000313" key="11">
    <source>
        <dbReference type="Proteomes" id="UP000199053"/>
    </source>
</evidence>
<dbReference type="PANTHER" id="PTHR33398">
    <property type="entry name" value="30S RIBOSOMAL PROTEIN S20"/>
    <property type="match status" value="1"/>
</dbReference>
<dbReference type="Pfam" id="PF01649">
    <property type="entry name" value="Ribosomal_S20p"/>
    <property type="match status" value="1"/>
</dbReference>
<evidence type="ECO:0000256" key="5">
    <source>
        <dbReference type="ARBA" id="ARBA00022980"/>
    </source>
</evidence>
<dbReference type="GO" id="GO:0015935">
    <property type="term" value="C:small ribosomal subunit"/>
    <property type="evidence" value="ECO:0007669"/>
    <property type="project" value="TreeGrafter"/>
</dbReference>
<evidence type="ECO:0000256" key="1">
    <source>
        <dbReference type="ARBA" id="ARBA00003134"/>
    </source>
</evidence>
<feature type="region of interest" description="Disordered" evidence="9">
    <location>
        <begin position="1"/>
        <end position="22"/>
    </location>
</feature>
<comment type="similarity">
    <text evidence="2 8">Belongs to the bacterial ribosomal protein bS20 family.</text>
</comment>
<protein>
    <recommendedName>
        <fullName evidence="7 8">Small ribosomal subunit protein bS20</fullName>
    </recommendedName>
</protein>
<gene>
    <name evidence="8" type="primary">rpsT</name>
    <name evidence="10" type="ORF">SAMN05660337_2443</name>
</gene>
<name>A0A1G9I5I0_9BACT</name>
<dbReference type="STRING" id="246191.SAMN05660337_2443"/>
<keyword evidence="5 8" id="KW-0689">Ribosomal protein</keyword>
<dbReference type="HAMAP" id="MF_00500">
    <property type="entry name" value="Ribosomal_bS20"/>
    <property type="match status" value="1"/>
</dbReference>
<dbReference type="GO" id="GO:0006412">
    <property type="term" value="P:translation"/>
    <property type="evidence" value="ECO:0007669"/>
    <property type="project" value="UniProtKB-UniRule"/>
</dbReference>
<evidence type="ECO:0000256" key="7">
    <source>
        <dbReference type="ARBA" id="ARBA00035136"/>
    </source>
</evidence>
<dbReference type="Proteomes" id="UP000199053">
    <property type="component" value="Unassembled WGS sequence"/>
</dbReference>
<dbReference type="RefSeq" id="WP_092161466.1">
    <property type="nucleotide sequence ID" value="NZ_FNGA01000003.1"/>
</dbReference>
<evidence type="ECO:0000256" key="8">
    <source>
        <dbReference type="HAMAP-Rule" id="MF_00500"/>
    </source>
</evidence>
<dbReference type="NCBIfam" id="TIGR00029">
    <property type="entry name" value="S20"/>
    <property type="match status" value="1"/>
</dbReference>
<proteinExistence type="inferred from homology"/>
<dbReference type="GO" id="GO:0005829">
    <property type="term" value="C:cytosol"/>
    <property type="evidence" value="ECO:0007669"/>
    <property type="project" value="TreeGrafter"/>
</dbReference>
<dbReference type="GO" id="GO:0070181">
    <property type="term" value="F:small ribosomal subunit rRNA binding"/>
    <property type="evidence" value="ECO:0007669"/>
    <property type="project" value="TreeGrafter"/>
</dbReference>
<reference evidence="11" key="1">
    <citation type="submission" date="2016-10" db="EMBL/GenBank/DDBJ databases">
        <authorList>
            <person name="Varghese N."/>
            <person name="Submissions S."/>
        </authorList>
    </citation>
    <scope>NUCLEOTIDE SEQUENCE [LARGE SCALE GENOMIC DNA]</scope>
    <source>
        <strain evidence="11">DSM 16995</strain>
    </source>
</reference>
<evidence type="ECO:0000256" key="9">
    <source>
        <dbReference type="SAM" id="MobiDB-lite"/>
    </source>
</evidence>
<dbReference type="InterPro" id="IPR002583">
    <property type="entry name" value="Ribosomal_bS20"/>
</dbReference>
<keyword evidence="6 8" id="KW-0687">Ribonucleoprotein</keyword>
<dbReference type="SUPFAM" id="SSF46992">
    <property type="entry name" value="Ribosomal protein S20"/>
    <property type="match status" value="1"/>
</dbReference>
<evidence type="ECO:0000256" key="6">
    <source>
        <dbReference type="ARBA" id="ARBA00023274"/>
    </source>
</evidence>
<dbReference type="Gene3D" id="1.20.58.110">
    <property type="entry name" value="Ribosomal protein S20"/>
    <property type="match status" value="1"/>
</dbReference>
<comment type="function">
    <text evidence="1 8">Binds directly to 16S ribosomal RNA.</text>
</comment>
<evidence type="ECO:0000256" key="3">
    <source>
        <dbReference type="ARBA" id="ARBA00022730"/>
    </source>
</evidence>
<keyword evidence="3 8" id="KW-0699">rRNA-binding</keyword>
<feature type="compositionally biased region" description="Basic residues" evidence="9">
    <location>
        <begin position="1"/>
        <end position="14"/>
    </location>
</feature>
<keyword evidence="4 8" id="KW-0694">RNA-binding</keyword>
<evidence type="ECO:0000256" key="4">
    <source>
        <dbReference type="ARBA" id="ARBA00022884"/>
    </source>
</evidence>
<evidence type="ECO:0000256" key="2">
    <source>
        <dbReference type="ARBA" id="ARBA00007634"/>
    </source>
</evidence>
<sequence>MANHKSALKRHRQSLVRNSRNNMVRTRIKNVVKEVHSAVDLKDTELAATALRKATSILDAAATKKVIHARAASRRISRLHAAVNKMA</sequence>
<keyword evidence="11" id="KW-1185">Reference proteome</keyword>
<organism evidence="10 11">
    <name type="scientific">Maridesulfovibrio ferrireducens</name>
    <dbReference type="NCBI Taxonomy" id="246191"/>
    <lineage>
        <taxon>Bacteria</taxon>
        <taxon>Pseudomonadati</taxon>
        <taxon>Thermodesulfobacteriota</taxon>
        <taxon>Desulfovibrionia</taxon>
        <taxon>Desulfovibrionales</taxon>
        <taxon>Desulfovibrionaceae</taxon>
        <taxon>Maridesulfovibrio</taxon>
    </lineage>
</organism>
<dbReference type="EMBL" id="FNGA01000003">
    <property type="protein sequence ID" value="SDL20063.1"/>
    <property type="molecule type" value="Genomic_DNA"/>
</dbReference>
<dbReference type="AlphaFoldDB" id="A0A1G9I5I0"/>
<dbReference type="InterPro" id="IPR036510">
    <property type="entry name" value="Ribosomal_bS20_sf"/>
</dbReference>
<evidence type="ECO:0000313" key="10">
    <source>
        <dbReference type="EMBL" id="SDL20063.1"/>
    </source>
</evidence>